<dbReference type="SUPFAM" id="SSF48452">
    <property type="entry name" value="TPR-like"/>
    <property type="match status" value="1"/>
</dbReference>
<dbReference type="STRING" id="467210.HMPREF1866_01575"/>
<dbReference type="RefSeq" id="WP_060931306.1">
    <property type="nucleotide sequence ID" value="NZ_KQ959831.1"/>
</dbReference>
<accession>A0A133ZP28</accession>
<dbReference type="Gene3D" id="1.25.40.10">
    <property type="entry name" value="Tetratricopeptide repeat domain"/>
    <property type="match status" value="2"/>
</dbReference>
<dbReference type="Pfam" id="PF13432">
    <property type="entry name" value="TPR_16"/>
    <property type="match status" value="1"/>
</dbReference>
<dbReference type="InterPro" id="IPR011990">
    <property type="entry name" value="TPR-like_helical_dom_sf"/>
</dbReference>
<dbReference type="Proteomes" id="UP000070394">
    <property type="component" value="Unassembled WGS sequence"/>
</dbReference>
<gene>
    <name evidence="2" type="ORF">HMPREF1866_01575</name>
</gene>
<organism evidence="2 3">
    <name type="scientific">Lachnoanaerobaculum saburreum</name>
    <dbReference type="NCBI Taxonomy" id="467210"/>
    <lineage>
        <taxon>Bacteria</taxon>
        <taxon>Bacillati</taxon>
        <taxon>Bacillota</taxon>
        <taxon>Clostridia</taxon>
        <taxon>Lachnospirales</taxon>
        <taxon>Lachnospiraceae</taxon>
        <taxon>Lachnoanaerobaculum</taxon>
    </lineage>
</organism>
<comment type="caution">
    <text evidence="2">The sequence shown here is derived from an EMBL/GenBank/DDBJ whole genome shotgun (WGS) entry which is preliminary data.</text>
</comment>
<feature type="repeat" description="TPR" evidence="1">
    <location>
        <begin position="30"/>
        <end position="63"/>
    </location>
</feature>
<evidence type="ECO:0000313" key="2">
    <source>
        <dbReference type="EMBL" id="KXB57180.1"/>
    </source>
</evidence>
<dbReference type="AlphaFoldDB" id="A0A133ZP28"/>
<keyword evidence="1" id="KW-0802">TPR repeat</keyword>
<evidence type="ECO:0000313" key="3">
    <source>
        <dbReference type="Proteomes" id="UP000070394"/>
    </source>
</evidence>
<dbReference type="PATRIC" id="fig|467210.3.peg.1560"/>
<proteinExistence type="predicted"/>
<dbReference type="InterPro" id="IPR019734">
    <property type="entry name" value="TPR_rpt"/>
</dbReference>
<evidence type="ECO:0000256" key="1">
    <source>
        <dbReference type="PROSITE-ProRule" id="PRU00339"/>
    </source>
</evidence>
<keyword evidence="3" id="KW-1185">Reference proteome</keyword>
<dbReference type="PROSITE" id="PS50005">
    <property type="entry name" value="TPR"/>
    <property type="match status" value="1"/>
</dbReference>
<dbReference type="SMART" id="SM00028">
    <property type="entry name" value="TPR"/>
    <property type="match status" value="3"/>
</dbReference>
<sequence length="281" mass="31935">MALAVQGRIRRLFAVGILAAIMLSGCSGKERKNFEAGKALLNEGKYAEAVEAFDKAIEAHGSNSIRGLEIDILRYRAEAEYRAGDYKAAEHSYRLLTSADENRSEYMDMLAIIYTKLSNTDMDINIDNAIDMYEKAAKQDDKSELHINAGITIAEYYEDMYDKKMDATYLDSAEEFLEKLLKETGRKNAKILAVYAKHMSKREDYDKALEAVDEGIALLEKKKLTKSEDETLKSLMFSRGSCYEYKSDYNKALEAFNAYIEKYGEDESVSHEVAFLKARIR</sequence>
<dbReference type="OrthoDB" id="305319at2"/>
<reference evidence="3" key="1">
    <citation type="submission" date="2016-01" db="EMBL/GenBank/DDBJ databases">
        <authorList>
            <person name="Mitreva M."/>
            <person name="Pepin K.H."/>
            <person name="Mihindukulasuriya K.A."/>
            <person name="Fulton R."/>
            <person name="Fronick C."/>
            <person name="O'Laughlin M."/>
            <person name="Miner T."/>
            <person name="Herter B."/>
            <person name="Rosa B.A."/>
            <person name="Cordes M."/>
            <person name="Tomlinson C."/>
            <person name="Wollam A."/>
            <person name="Palsikar V.B."/>
            <person name="Mardis E.R."/>
            <person name="Wilson R.K."/>
        </authorList>
    </citation>
    <scope>NUCLEOTIDE SEQUENCE [LARGE SCALE GENOMIC DNA]</scope>
    <source>
        <strain evidence="3">DNF00896</strain>
    </source>
</reference>
<dbReference type="Pfam" id="PF13174">
    <property type="entry name" value="TPR_6"/>
    <property type="match status" value="1"/>
</dbReference>
<dbReference type="EMBL" id="LSDA01000095">
    <property type="protein sequence ID" value="KXB57180.1"/>
    <property type="molecule type" value="Genomic_DNA"/>
</dbReference>
<name>A0A133ZP28_9FIRM</name>
<protein>
    <submittedName>
        <fullName evidence="2">Tetratricopeptide repeat protein</fullName>
    </submittedName>
</protein>